<evidence type="ECO:0000313" key="4">
    <source>
        <dbReference type="EMBL" id="CAA6804640.1"/>
    </source>
</evidence>
<dbReference type="AlphaFoldDB" id="A0A6S6SIB7"/>
<keyword evidence="1 2" id="KW-0732">Signal</keyword>
<dbReference type="Pfam" id="PF13505">
    <property type="entry name" value="OMP_b-brl"/>
    <property type="match status" value="1"/>
</dbReference>
<evidence type="ECO:0000256" key="2">
    <source>
        <dbReference type="SAM" id="SignalP"/>
    </source>
</evidence>
<evidence type="ECO:0000259" key="3">
    <source>
        <dbReference type="Pfam" id="PF13505"/>
    </source>
</evidence>
<dbReference type="InterPro" id="IPR011250">
    <property type="entry name" value="OMP/PagP_B-barrel"/>
</dbReference>
<dbReference type="Gene3D" id="2.40.160.20">
    <property type="match status" value="1"/>
</dbReference>
<protein>
    <recommendedName>
        <fullName evidence="3">Outer membrane protein beta-barrel domain-containing protein</fullName>
    </recommendedName>
</protein>
<reference evidence="4" key="1">
    <citation type="submission" date="2020-01" db="EMBL/GenBank/DDBJ databases">
        <authorList>
            <person name="Meier V. D."/>
            <person name="Meier V D."/>
        </authorList>
    </citation>
    <scope>NUCLEOTIDE SEQUENCE</scope>
    <source>
        <strain evidence="4">HLG_WM_MAG_06</strain>
    </source>
</reference>
<organism evidence="4">
    <name type="scientific">uncultured Sulfurovum sp</name>
    <dbReference type="NCBI Taxonomy" id="269237"/>
    <lineage>
        <taxon>Bacteria</taxon>
        <taxon>Pseudomonadati</taxon>
        <taxon>Campylobacterota</taxon>
        <taxon>Epsilonproteobacteria</taxon>
        <taxon>Campylobacterales</taxon>
        <taxon>Sulfurovaceae</taxon>
        <taxon>Sulfurovum</taxon>
        <taxon>environmental samples</taxon>
    </lineage>
</organism>
<dbReference type="InterPro" id="IPR027385">
    <property type="entry name" value="Beta-barrel_OMP"/>
</dbReference>
<feature type="chain" id="PRO_5028095568" description="Outer membrane protein beta-barrel domain-containing protein" evidence="2">
    <location>
        <begin position="21"/>
        <end position="245"/>
    </location>
</feature>
<evidence type="ECO:0000256" key="1">
    <source>
        <dbReference type="ARBA" id="ARBA00022729"/>
    </source>
</evidence>
<dbReference type="EMBL" id="CACVAP010000045">
    <property type="protein sequence ID" value="CAA6804640.1"/>
    <property type="molecule type" value="Genomic_DNA"/>
</dbReference>
<dbReference type="SUPFAM" id="SSF56925">
    <property type="entry name" value="OMPA-like"/>
    <property type="match status" value="1"/>
</dbReference>
<accession>A0A6S6SIB7</accession>
<name>A0A6S6SIB7_9BACT</name>
<sequence>MKKIMLISISLVCMNSIVYAGGDILPTVFEEEEIILPIEPYIEPIVTEVEAPVVLPEPMVVPEPVPIPVPILENLYPLGLYVGLGLTAARYDPDCGCTTDKGKVDKTAGVVARVGYDFNEYIGVEGRGIRTNWKSNGGKIKHAGLFVKPMYPVTDDINVYGLAGYAKTTTQGSKRRVNAETFAWGAGLEYDLGSDTAKEGRYDRSFDGYGDQEGGWGLFTDYERLVQKSGSPDLDTVSVGVTYDF</sequence>
<feature type="signal peptide" evidence="2">
    <location>
        <begin position="1"/>
        <end position="20"/>
    </location>
</feature>
<proteinExistence type="predicted"/>
<feature type="domain" description="Outer membrane protein beta-barrel" evidence="3">
    <location>
        <begin position="77"/>
        <end position="245"/>
    </location>
</feature>
<gene>
    <name evidence="4" type="ORF">HELGO_WM14663</name>
</gene>